<dbReference type="Pfam" id="PF17900">
    <property type="entry name" value="Peptidase_M1_N"/>
    <property type="match status" value="1"/>
</dbReference>
<dbReference type="SUPFAM" id="SSF48371">
    <property type="entry name" value="ARM repeat"/>
    <property type="match status" value="1"/>
</dbReference>
<dbReference type="InterPro" id="IPR045357">
    <property type="entry name" value="Aminopeptidase_N-like_N"/>
</dbReference>
<evidence type="ECO:0000256" key="10">
    <source>
        <dbReference type="ARBA" id="ARBA00022833"/>
    </source>
</evidence>
<reference evidence="15 16" key="1">
    <citation type="submission" date="2022-04" db="EMBL/GenBank/DDBJ databases">
        <title>Hymenobacter sp. isolated from the air.</title>
        <authorList>
            <person name="Won M."/>
            <person name="Lee C.-M."/>
            <person name="Woen H.-Y."/>
            <person name="Kwon S.-W."/>
        </authorList>
    </citation>
    <scope>NUCLEOTIDE SEQUENCE [LARGE SCALE GENOMIC DNA]</scope>
    <source>
        <strain evidence="16">5413 J-13</strain>
    </source>
</reference>
<evidence type="ECO:0000256" key="6">
    <source>
        <dbReference type="ARBA" id="ARBA00022438"/>
    </source>
</evidence>
<dbReference type="PRINTS" id="PR00756">
    <property type="entry name" value="ALADIPTASE"/>
</dbReference>
<evidence type="ECO:0000259" key="13">
    <source>
        <dbReference type="Pfam" id="PF01433"/>
    </source>
</evidence>
<evidence type="ECO:0000256" key="4">
    <source>
        <dbReference type="ARBA" id="ARBA00012564"/>
    </source>
</evidence>
<keyword evidence="9" id="KW-0378">Hydrolase</keyword>
<evidence type="ECO:0000313" key="15">
    <source>
        <dbReference type="EMBL" id="UOR07609.1"/>
    </source>
</evidence>
<dbReference type="AlphaFoldDB" id="A0A8T9T709"/>
<evidence type="ECO:0000256" key="9">
    <source>
        <dbReference type="ARBA" id="ARBA00022801"/>
    </source>
</evidence>
<protein>
    <recommendedName>
        <fullName evidence="5">Aminopeptidase N</fullName>
        <ecNumber evidence="4">3.4.11.2</ecNumber>
    </recommendedName>
</protein>
<dbReference type="GO" id="GO:0070006">
    <property type="term" value="F:metalloaminopeptidase activity"/>
    <property type="evidence" value="ECO:0007669"/>
    <property type="project" value="TreeGrafter"/>
</dbReference>
<evidence type="ECO:0000256" key="1">
    <source>
        <dbReference type="ARBA" id="ARBA00000098"/>
    </source>
</evidence>
<evidence type="ECO:0000313" key="16">
    <source>
        <dbReference type="Proteomes" id="UP000829925"/>
    </source>
</evidence>
<keyword evidence="7" id="KW-0645">Protease</keyword>
<dbReference type="InterPro" id="IPR050344">
    <property type="entry name" value="Peptidase_M1_aminopeptidases"/>
</dbReference>
<evidence type="ECO:0000256" key="3">
    <source>
        <dbReference type="ARBA" id="ARBA00010136"/>
    </source>
</evidence>
<dbReference type="GO" id="GO:0005615">
    <property type="term" value="C:extracellular space"/>
    <property type="evidence" value="ECO:0007669"/>
    <property type="project" value="TreeGrafter"/>
</dbReference>
<keyword evidence="8" id="KW-0479">Metal-binding</keyword>
<dbReference type="InterPro" id="IPR027268">
    <property type="entry name" value="Peptidase_M4/M1_CTD_sf"/>
</dbReference>
<comment type="similarity">
    <text evidence="3">Belongs to the peptidase M1 family.</text>
</comment>
<dbReference type="Gene3D" id="2.60.40.1730">
    <property type="entry name" value="tricorn interacting facor f3 domain"/>
    <property type="match status" value="1"/>
</dbReference>
<feature type="domain" description="Peptidase M1 membrane alanine aminopeptidase" evidence="13">
    <location>
        <begin position="275"/>
        <end position="483"/>
    </location>
</feature>
<evidence type="ECO:0000256" key="5">
    <source>
        <dbReference type="ARBA" id="ARBA00015611"/>
    </source>
</evidence>
<dbReference type="GO" id="GO:0005737">
    <property type="term" value="C:cytoplasm"/>
    <property type="evidence" value="ECO:0007669"/>
    <property type="project" value="TreeGrafter"/>
</dbReference>
<evidence type="ECO:0000256" key="8">
    <source>
        <dbReference type="ARBA" id="ARBA00022723"/>
    </source>
</evidence>
<feature type="signal peptide" evidence="12">
    <location>
        <begin position="1"/>
        <end position="21"/>
    </location>
</feature>
<gene>
    <name evidence="15" type="ORF">MUN82_11030</name>
</gene>
<dbReference type="InterPro" id="IPR016024">
    <property type="entry name" value="ARM-type_fold"/>
</dbReference>
<dbReference type="GO" id="GO:0043171">
    <property type="term" value="P:peptide catabolic process"/>
    <property type="evidence" value="ECO:0007669"/>
    <property type="project" value="TreeGrafter"/>
</dbReference>
<dbReference type="Proteomes" id="UP000829925">
    <property type="component" value="Chromosome"/>
</dbReference>
<dbReference type="CDD" id="cd09603">
    <property type="entry name" value="M1_APN_like"/>
    <property type="match status" value="1"/>
</dbReference>
<dbReference type="GO" id="GO:0016020">
    <property type="term" value="C:membrane"/>
    <property type="evidence" value="ECO:0007669"/>
    <property type="project" value="TreeGrafter"/>
</dbReference>
<organism evidence="15 16">
    <name type="scientific">Hymenobacter aerilatus</name>
    <dbReference type="NCBI Taxonomy" id="2932251"/>
    <lineage>
        <taxon>Bacteria</taxon>
        <taxon>Pseudomonadati</taxon>
        <taxon>Bacteroidota</taxon>
        <taxon>Cytophagia</taxon>
        <taxon>Cytophagales</taxon>
        <taxon>Hymenobacteraceae</taxon>
        <taxon>Hymenobacter</taxon>
    </lineage>
</organism>
<keyword evidence="12" id="KW-0732">Signal</keyword>
<dbReference type="SUPFAM" id="SSF55486">
    <property type="entry name" value="Metalloproteases ('zincins'), catalytic domain"/>
    <property type="match status" value="1"/>
</dbReference>
<feature type="chain" id="PRO_5035772394" description="Aminopeptidase N" evidence="12">
    <location>
        <begin position="22"/>
        <end position="829"/>
    </location>
</feature>
<name>A0A8T9T709_9BACT</name>
<dbReference type="GO" id="GO:0042277">
    <property type="term" value="F:peptide binding"/>
    <property type="evidence" value="ECO:0007669"/>
    <property type="project" value="TreeGrafter"/>
</dbReference>
<dbReference type="EC" id="3.4.11.2" evidence="4"/>
<dbReference type="RefSeq" id="WP_245097495.1">
    <property type="nucleotide sequence ID" value="NZ_CP095053.1"/>
</dbReference>
<comment type="cofactor">
    <cofactor evidence="2">
        <name>Zn(2+)</name>
        <dbReference type="ChEBI" id="CHEBI:29105"/>
    </cofactor>
</comment>
<dbReference type="InterPro" id="IPR014782">
    <property type="entry name" value="Peptidase_M1_dom"/>
</dbReference>
<evidence type="ECO:0000259" key="14">
    <source>
        <dbReference type="Pfam" id="PF17900"/>
    </source>
</evidence>
<dbReference type="GO" id="GO:0016285">
    <property type="term" value="F:alanyl aminopeptidase activity"/>
    <property type="evidence" value="ECO:0007669"/>
    <property type="project" value="UniProtKB-EC"/>
</dbReference>
<dbReference type="KEGG" id="haei:MUN82_11030"/>
<comment type="catalytic activity">
    <reaction evidence="1">
        <text>Release of an N-terminal amino acid, Xaa-|-Yaa- from a peptide, amide or arylamide. Xaa is preferably Ala, but may be most amino acids including Pro (slow action). When a terminal hydrophobic residue is followed by a prolyl residue, the two may be released as an intact Xaa-Pro dipeptide.</text>
        <dbReference type="EC" id="3.4.11.2"/>
    </reaction>
</comment>
<dbReference type="PANTHER" id="PTHR11533:SF174">
    <property type="entry name" value="PUROMYCIN-SENSITIVE AMINOPEPTIDASE-RELATED"/>
    <property type="match status" value="1"/>
</dbReference>
<dbReference type="Gene3D" id="1.10.390.10">
    <property type="entry name" value="Neutral Protease Domain 2"/>
    <property type="match status" value="1"/>
</dbReference>
<evidence type="ECO:0000256" key="7">
    <source>
        <dbReference type="ARBA" id="ARBA00022670"/>
    </source>
</evidence>
<dbReference type="GO" id="GO:0006508">
    <property type="term" value="P:proteolysis"/>
    <property type="evidence" value="ECO:0007669"/>
    <property type="project" value="UniProtKB-KW"/>
</dbReference>
<feature type="domain" description="Aminopeptidase N-like N-terminal" evidence="14">
    <location>
        <begin position="48"/>
        <end position="237"/>
    </location>
</feature>
<dbReference type="EMBL" id="CP095053">
    <property type="protein sequence ID" value="UOR07609.1"/>
    <property type="molecule type" value="Genomic_DNA"/>
</dbReference>
<dbReference type="InterPro" id="IPR001930">
    <property type="entry name" value="Peptidase_M1"/>
</dbReference>
<keyword evidence="6" id="KW-0031">Aminopeptidase</keyword>
<evidence type="ECO:0000256" key="2">
    <source>
        <dbReference type="ARBA" id="ARBA00001947"/>
    </source>
</evidence>
<keyword evidence="16" id="KW-1185">Reference proteome</keyword>
<keyword evidence="10" id="KW-0862">Zinc</keyword>
<accession>A0A8T9T709</accession>
<evidence type="ECO:0000256" key="12">
    <source>
        <dbReference type="SAM" id="SignalP"/>
    </source>
</evidence>
<dbReference type="GO" id="GO:0008270">
    <property type="term" value="F:zinc ion binding"/>
    <property type="evidence" value="ECO:0007669"/>
    <property type="project" value="InterPro"/>
</dbReference>
<evidence type="ECO:0000256" key="11">
    <source>
        <dbReference type="ARBA" id="ARBA00023049"/>
    </source>
</evidence>
<dbReference type="InterPro" id="IPR042097">
    <property type="entry name" value="Aminopeptidase_N-like_N_sf"/>
</dbReference>
<proteinExistence type="inferred from homology"/>
<dbReference type="PANTHER" id="PTHR11533">
    <property type="entry name" value="PROTEASE M1 ZINC METALLOPROTEASE"/>
    <property type="match status" value="1"/>
</dbReference>
<sequence>MNKAFLLSLGLFLTTAATTQAQTPATATTVAEATPYRATATKRNDLVHTKLDVRFDYKKRYLYGKEWVTLKPHAYPTDSLQLDAKGMDIQTVALVNGNANQPLKFTYDEEFLRINLGKTVQPGTEYTVYIEYTAKPDELKVKGSAAITDAKGLYFINPDSSVAGKPVQIWTQGETEASSAWFPTIDRPNQKTTSEISMTVPSKYVTLSNGKMTDSKPAGAGLRTDTWKMELPHSPYLFMMAVGDFKITHDTWRGKPVDYYLEPKYAPYAKAIFGNTPEMLEFFSNRLGVEYPWNKYAQVVARDYVSGAMENTTATLHGEAVAGTAREMLDRPYGSSESIVAHELFHQWFGDYVTAESWSNLTVNESFADFSEGLWAEHKYGKDAADAHRFGYIRRYLSGPGNAQKDLVRFHYADKEDMFDGVTYQKGGAILDMLRTYLGDDVFFKSLTKYLTDNKFGNGEAHQLRLAFEAMSGKDLNWFFNQWYFGAGHPVVTIDYGWDAATKQQSVTIKQTQEGQKFILPLAIDVYVKGKAERHQVLMTEGTQTFRFAAAGQPELVNVDATKMTLWQKTDNKPFSAYVYQYQHAPLYLDRREALVAAQSRQKEDAAARTLLFSALNDKFYGLRLAAAQSLDLKNADLRKKAPALLRKQLSQEKETAVQAALLSSLATLNDKRDQNLYEKYLDNQSYNVQGAALNGLSLTKPAVALSRAKSLEADSRGALTQAITEVYAKYGDASQWPYIQAQFDEAGAQQRINMLEALDEVMVRTTDPAIFNAALTRVKELGIKYKQYGIDQAVLGLLGDVQQRKTGATATQAKQDLEKAAQEIQQAQ</sequence>
<keyword evidence="11" id="KW-0482">Metalloprotease</keyword>
<dbReference type="SUPFAM" id="SSF63737">
    <property type="entry name" value="Leukotriene A4 hydrolase N-terminal domain"/>
    <property type="match status" value="1"/>
</dbReference>
<dbReference type="Pfam" id="PF01433">
    <property type="entry name" value="Peptidase_M1"/>
    <property type="match status" value="1"/>
</dbReference>